<evidence type="ECO:0000256" key="3">
    <source>
        <dbReference type="ARBA" id="ARBA00022491"/>
    </source>
</evidence>
<dbReference type="Pfam" id="PF04858">
    <property type="entry name" value="TH1"/>
    <property type="match status" value="1"/>
</dbReference>
<keyword evidence="10" id="KW-1185">Reference proteome</keyword>
<organism evidence="8 10">
    <name type="scientific">Wuchereria bancrofti</name>
    <dbReference type="NCBI Taxonomy" id="6293"/>
    <lineage>
        <taxon>Eukaryota</taxon>
        <taxon>Metazoa</taxon>
        <taxon>Ecdysozoa</taxon>
        <taxon>Nematoda</taxon>
        <taxon>Chromadorea</taxon>
        <taxon>Rhabditida</taxon>
        <taxon>Spirurina</taxon>
        <taxon>Spiruromorpha</taxon>
        <taxon>Filarioidea</taxon>
        <taxon>Onchocercidae</taxon>
        <taxon>Wuchereria</taxon>
    </lineage>
</organism>
<keyword evidence="5" id="KW-0804">Transcription</keyword>
<evidence type="ECO:0000313" key="9">
    <source>
        <dbReference type="Proteomes" id="UP000093561"/>
    </source>
</evidence>
<dbReference type="OrthoDB" id="511287at2759"/>
<dbReference type="InterPro" id="IPR006942">
    <property type="entry name" value="TH1"/>
</dbReference>
<dbReference type="WBParaSite" id="mrna-Wban_09540">
    <property type="protein sequence ID" value="mrna-Wban_09540"/>
    <property type="gene ID" value="Wban_09540"/>
</dbReference>
<dbReference type="Proteomes" id="UP000270924">
    <property type="component" value="Unassembled WGS sequence"/>
</dbReference>
<comment type="similarity">
    <text evidence="2">Belongs to the NELF-D family.</text>
</comment>
<dbReference type="GO" id="GO:0003723">
    <property type="term" value="F:RNA binding"/>
    <property type="evidence" value="ECO:0007669"/>
    <property type="project" value="TreeGrafter"/>
</dbReference>
<evidence type="ECO:0000256" key="7">
    <source>
        <dbReference type="SAM" id="MobiDB-lite"/>
    </source>
</evidence>
<reference evidence="9" key="1">
    <citation type="submission" date="2015-03" db="EMBL/GenBank/DDBJ databases">
        <title>Wuchereria bancrofti Genome Sequencing Papua New Guinea Strain.</title>
        <authorList>
            <person name="Small S.T."/>
            <person name="Serre D."/>
            <person name="Zimmerman P.A."/>
        </authorList>
    </citation>
    <scope>NUCLEOTIDE SEQUENCE [LARGE SCALE GENOMIC DNA]</scope>
    <source>
        <strain evidence="9">pt0022</strain>
    </source>
</reference>
<feature type="region of interest" description="Disordered" evidence="7">
    <location>
        <begin position="51"/>
        <end position="85"/>
    </location>
</feature>
<dbReference type="Proteomes" id="UP000093561">
    <property type="component" value="Unassembled WGS sequence"/>
</dbReference>
<evidence type="ECO:0000313" key="10">
    <source>
        <dbReference type="Proteomes" id="UP000270924"/>
    </source>
</evidence>
<reference evidence="9" key="2">
    <citation type="journal article" date="2016" name="Mol. Ecol.">
        <title>Population genomics of the filarial nematode parasite Wuchereria bancrofti from mosquitoes.</title>
        <authorList>
            <person name="Small S.T."/>
            <person name="Reimer L.J."/>
            <person name="Tisch D.J."/>
            <person name="King C.L."/>
            <person name="Christensen B.M."/>
            <person name="Siba P.M."/>
            <person name="Kazura J.W."/>
            <person name="Serre D."/>
            <person name="Zimmerman P.A."/>
        </authorList>
    </citation>
    <scope>NUCLEOTIDE SEQUENCE</scope>
    <source>
        <strain evidence="9">pt0022</strain>
    </source>
</reference>
<protein>
    <submittedName>
        <fullName evidence="11">Negative elongation factor D</fullName>
    </submittedName>
</protein>
<evidence type="ECO:0000313" key="11">
    <source>
        <dbReference type="WBParaSite" id="mrna-Wban_09540"/>
    </source>
</evidence>
<keyword evidence="6" id="KW-0539">Nucleus</keyword>
<dbReference type="AlphaFoldDB" id="A0A3P7DIS1"/>
<evidence type="ECO:0000256" key="5">
    <source>
        <dbReference type="ARBA" id="ARBA00023163"/>
    </source>
</evidence>
<dbReference type="PANTHER" id="PTHR12144:SF0">
    <property type="entry name" value="NEGATIVE ELONGATION FACTOR C_D"/>
    <property type="match status" value="1"/>
</dbReference>
<evidence type="ECO:0000256" key="1">
    <source>
        <dbReference type="ARBA" id="ARBA00004123"/>
    </source>
</evidence>
<keyword evidence="3" id="KW-0678">Repressor</keyword>
<dbReference type="InParanoid" id="A0A3P7DIS1"/>
<proteinExistence type="inferred from homology"/>
<accession>A0A3P7DIS1</accession>
<reference evidence="8 10" key="3">
    <citation type="submission" date="2018-11" db="EMBL/GenBank/DDBJ databases">
        <authorList>
            <consortium name="Pathogen Informatics"/>
        </authorList>
    </citation>
    <scope>NUCLEOTIDE SEQUENCE [LARGE SCALE GENOMIC DNA]</scope>
</reference>
<dbReference type="OMA" id="ARINPDH"/>
<evidence type="ECO:0000256" key="6">
    <source>
        <dbReference type="ARBA" id="ARBA00023242"/>
    </source>
</evidence>
<dbReference type="PANTHER" id="PTHR12144">
    <property type="entry name" value="NEGATIVE ELONGATION FACTOR D"/>
    <property type="match status" value="1"/>
</dbReference>
<dbReference type="EMBL" id="UYWW01000991">
    <property type="protein sequence ID" value="VDM09730.1"/>
    <property type="molecule type" value="Genomic_DNA"/>
</dbReference>
<evidence type="ECO:0000256" key="4">
    <source>
        <dbReference type="ARBA" id="ARBA00023015"/>
    </source>
</evidence>
<sequence>MEMEDNLEISMITIKNRNQASGIRENTAVEGDGKKNTTNIITSFTSTIIPNSSDSSRSCNLSQTGNCDNSSSSDNDNSDKPSYSFDSRRKTRELLIGDYLKTLQATDSIMEPNIDVTIKGFLRNGGHPEVVITSLTNSYRGLAQYCELLGDWLSDLEGDRRIVHECFEKSLSSLLEKRFVAEVVDKNFEAAGDVDKWFPELLKHSKWRNLIYTLIEQNPRSKFLTKAIRIISDAGFQHEITNVHLAAQQFEIYCRTVITAIDDFFAEHKKGPMTDVYEKAFAKLTQIVCYSEHTYLFTQVLLHETIKEENNEVAAACTYLSQILRREAHKRNYQDSYDIHIALNRGYNDYGDNVKQIIYAMLSKKCLNQADIIRLYERYNSSEPPVVEFIQDPFFIDMLIDALFAYEGCKVQLSHRSKYIFLLCYASCCSTSNDTNMEKENEEMEQTEYIMEKVLDSIRSEREFLKDIRLLLSGIEFTPIASGLLHYLQGFLLNNEILTEFEVVHFVLLDEIATRHSGLHIRLFKMLCKLYDRQSKLLQPAEMIIAKQRSIIDRFVHLLSVGFALPVIEKINKMFQEGQIDVSLARYFAIDVLDIIEPPYSEEFIETFLPIVLNREIFDKLTMIKVPAATQFIQDITSETVGSNDEVTVGCEFNTNEVLSEWNILDTCNATTE</sequence>
<gene>
    <name evidence="8" type="ORF">WBA_LOCUS3116</name>
</gene>
<evidence type="ECO:0000256" key="2">
    <source>
        <dbReference type="ARBA" id="ARBA00005726"/>
    </source>
</evidence>
<keyword evidence="4" id="KW-0805">Transcription regulation</keyword>
<evidence type="ECO:0000313" key="8">
    <source>
        <dbReference type="EMBL" id="VDM09730.1"/>
    </source>
</evidence>
<dbReference type="GO" id="GO:0032021">
    <property type="term" value="C:NELF complex"/>
    <property type="evidence" value="ECO:0007669"/>
    <property type="project" value="TreeGrafter"/>
</dbReference>
<feature type="compositionally biased region" description="Low complexity" evidence="7">
    <location>
        <begin position="51"/>
        <end position="75"/>
    </location>
</feature>
<comment type="subcellular location">
    <subcellularLocation>
        <location evidence="1">Nucleus</location>
    </subcellularLocation>
</comment>
<reference evidence="11" key="4">
    <citation type="submission" date="2024-02" db="UniProtKB">
        <authorList>
            <consortium name="WormBaseParasite"/>
        </authorList>
    </citation>
    <scope>IDENTIFICATION</scope>
    <source>
        <strain evidence="11">pt0022</strain>
    </source>
</reference>
<name>A0A3P7DIS1_WUCBA</name>
<dbReference type="GO" id="GO:0034244">
    <property type="term" value="P:negative regulation of transcription elongation by RNA polymerase II"/>
    <property type="evidence" value="ECO:0007669"/>
    <property type="project" value="TreeGrafter"/>
</dbReference>